<evidence type="ECO:0000256" key="1">
    <source>
        <dbReference type="ARBA" id="ARBA00001974"/>
    </source>
</evidence>
<dbReference type="PIRSF" id="PIRSF016578">
    <property type="entry name" value="HsaA"/>
    <property type="match status" value="1"/>
</dbReference>
<dbReference type="Pfam" id="PF02770">
    <property type="entry name" value="Acyl-CoA_dh_M"/>
    <property type="match status" value="1"/>
</dbReference>
<feature type="domain" description="Acyl-CoA dehydrogenase/oxidase N-terminal" evidence="9">
    <location>
        <begin position="9"/>
        <end position="120"/>
    </location>
</feature>
<keyword evidence="5 6" id="KW-0560">Oxidoreductase</keyword>
<dbReference type="Gene3D" id="1.20.140.10">
    <property type="entry name" value="Butyryl-CoA Dehydrogenase, subunit A, domain 3"/>
    <property type="match status" value="1"/>
</dbReference>
<keyword evidence="4 6" id="KW-0274">FAD</keyword>
<evidence type="ECO:0000313" key="11">
    <source>
        <dbReference type="Proteomes" id="UP000198415"/>
    </source>
</evidence>
<dbReference type="PROSITE" id="PS00073">
    <property type="entry name" value="ACYL_COA_DH_2"/>
    <property type="match status" value="1"/>
</dbReference>
<dbReference type="SUPFAM" id="SSF56645">
    <property type="entry name" value="Acyl-CoA dehydrogenase NM domain-like"/>
    <property type="match status" value="1"/>
</dbReference>
<evidence type="ECO:0000259" key="8">
    <source>
        <dbReference type="Pfam" id="PF02770"/>
    </source>
</evidence>
<dbReference type="InterPro" id="IPR036250">
    <property type="entry name" value="AcylCo_DH-like_C"/>
</dbReference>
<dbReference type="RefSeq" id="WP_089298115.1">
    <property type="nucleotide sequence ID" value="NZ_BOMU01000101.1"/>
</dbReference>
<dbReference type="Pfam" id="PF00441">
    <property type="entry name" value="Acyl-CoA_dh_1"/>
    <property type="match status" value="1"/>
</dbReference>
<comment type="cofactor">
    <cofactor evidence="1 6">
        <name>FAD</name>
        <dbReference type="ChEBI" id="CHEBI:57692"/>
    </cofactor>
</comment>
<dbReference type="FunFam" id="1.20.140.10:FF:000004">
    <property type="entry name" value="Acyl-CoA dehydrogenase FadE25"/>
    <property type="match status" value="1"/>
</dbReference>
<dbReference type="EMBL" id="FZNR01000024">
    <property type="protein sequence ID" value="SNS80609.1"/>
    <property type="molecule type" value="Genomic_DNA"/>
</dbReference>
<dbReference type="PROSITE" id="PS00072">
    <property type="entry name" value="ACYL_COA_DH_1"/>
    <property type="match status" value="1"/>
</dbReference>
<dbReference type="Pfam" id="PF02771">
    <property type="entry name" value="Acyl-CoA_dh_N"/>
    <property type="match status" value="1"/>
</dbReference>
<gene>
    <name evidence="10" type="ORF">SAMN06264365_124102</name>
</gene>
<reference evidence="10 11" key="1">
    <citation type="submission" date="2017-06" db="EMBL/GenBank/DDBJ databases">
        <authorList>
            <person name="Kim H.J."/>
            <person name="Triplett B.A."/>
        </authorList>
    </citation>
    <scope>NUCLEOTIDE SEQUENCE [LARGE SCALE GENOMIC DNA]</scope>
    <source>
        <strain evidence="10 11">DSM 43151</strain>
    </source>
</reference>
<keyword evidence="11" id="KW-1185">Reference proteome</keyword>
<protein>
    <submittedName>
        <fullName evidence="10">Acyl-CoA dehydrogenase</fullName>
    </submittedName>
</protein>
<dbReference type="InterPro" id="IPR013786">
    <property type="entry name" value="AcylCoA_DH/ox_N"/>
</dbReference>
<dbReference type="InterPro" id="IPR046373">
    <property type="entry name" value="Acyl-CoA_Oxase/DH_mid-dom_sf"/>
</dbReference>
<dbReference type="InterPro" id="IPR009100">
    <property type="entry name" value="AcylCoA_DH/oxidase_NM_dom_sf"/>
</dbReference>
<dbReference type="GO" id="GO:0050660">
    <property type="term" value="F:flavin adenine dinucleotide binding"/>
    <property type="evidence" value="ECO:0007669"/>
    <property type="project" value="InterPro"/>
</dbReference>
<dbReference type="OrthoDB" id="142556at2"/>
<feature type="domain" description="Acyl-CoA oxidase/dehydrogenase middle" evidence="8">
    <location>
        <begin position="124"/>
        <end position="218"/>
    </location>
</feature>
<evidence type="ECO:0000256" key="2">
    <source>
        <dbReference type="ARBA" id="ARBA00009347"/>
    </source>
</evidence>
<proteinExistence type="inferred from homology"/>
<evidence type="ECO:0000256" key="4">
    <source>
        <dbReference type="ARBA" id="ARBA00022827"/>
    </source>
</evidence>
<name>A0A239HGS7_9ACTN</name>
<dbReference type="Proteomes" id="UP000198415">
    <property type="component" value="Unassembled WGS sequence"/>
</dbReference>
<dbReference type="InterPro" id="IPR009075">
    <property type="entry name" value="AcylCo_DH/oxidase_C"/>
</dbReference>
<dbReference type="FunFam" id="2.40.110.10:FF:000002">
    <property type="entry name" value="Acyl-CoA dehydrogenase fadE12"/>
    <property type="match status" value="1"/>
</dbReference>
<dbReference type="GO" id="GO:0003995">
    <property type="term" value="F:acyl-CoA dehydrogenase activity"/>
    <property type="evidence" value="ECO:0007669"/>
    <property type="project" value="InterPro"/>
</dbReference>
<dbReference type="Gene3D" id="2.40.110.10">
    <property type="entry name" value="Butyryl-CoA Dehydrogenase, subunit A, domain 2"/>
    <property type="match status" value="1"/>
</dbReference>
<dbReference type="SUPFAM" id="SSF47203">
    <property type="entry name" value="Acyl-CoA dehydrogenase C-terminal domain-like"/>
    <property type="match status" value="1"/>
</dbReference>
<evidence type="ECO:0000259" key="7">
    <source>
        <dbReference type="Pfam" id="PF00441"/>
    </source>
</evidence>
<accession>A0A239HGS7</accession>
<keyword evidence="3 6" id="KW-0285">Flavoprotein</keyword>
<comment type="similarity">
    <text evidence="2 6">Belongs to the acyl-CoA dehydrogenase family.</text>
</comment>
<evidence type="ECO:0000313" key="10">
    <source>
        <dbReference type="EMBL" id="SNS80609.1"/>
    </source>
</evidence>
<evidence type="ECO:0000259" key="9">
    <source>
        <dbReference type="Pfam" id="PF02771"/>
    </source>
</evidence>
<evidence type="ECO:0000256" key="3">
    <source>
        <dbReference type="ARBA" id="ARBA00022630"/>
    </source>
</evidence>
<dbReference type="InterPro" id="IPR037069">
    <property type="entry name" value="AcylCoA_DH/ox_N_sf"/>
</dbReference>
<dbReference type="PANTHER" id="PTHR43884">
    <property type="entry name" value="ACYL-COA DEHYDROGENASE"/>
    <property type="match status" value="1"/>
</dbReference>
<evidence type="ECO:0000256" key="5">
    <source>
        <dbReference type="ARBA" id="ARBA00023002"/>
    </source>
</evidence>
<sequence>MKVQRILPTEESAELLGLVREIAAGELAPRVADFEAAHEFPREIVRTLGKAGLLSLPYPEEYGGGGQPYEVYLQALEEIAYHWFAVAEAVNVHNLACFGTATYGTRAQREELLPDMLGGELLGAYCLSEAEAGSDVASLSTQVVREEDGYRITGTKSWVTHAGHADFYNVFGRTGGPGARGLSCLVVPGSAPGLVVHAKERKLGVWSSPTAQVGFEDVRVPAQRLIGREGKGFLIAMGALDCGRLGIAACAVGIAQAAADYAVRYAKERRQFGQRVISFQGVGFMLADMATQIAAARALTLAAARLKDAGRPYSLEAAKAKLFATDMAMKVTTDAVQVLGGAGYVADHPVERWMREAKLLQIVEGTNQIQRMVISQGLG</sequence>
<evidence type="ECO:0000256" key="6">
    <source>
        <dbReference type="RuleBase" id="RU362125"/>
    </source>
</evidence>
<dbReference type="Gene3D" id="1.10.540.10">
    <property type="entry name" value="Acyl-CoA dehydrogenase/oxidase, N-terminal domain"/>
    <property type="match status" value="1"/>
</dbReference>
<feature type="domain" description="Acyl-CoA dehydrogenase/oxidase C-terminal" evidence="7">
    <location>
        <begin position="230"/>
        <end position="378"/>
    </location>
</feature>
<organism evidence="10 11">
    <name type="scientific">Actinoplanes regularis</name>
    <dbReference type="NCBI Taxonomy" id="52697"/>
    <lineage>
        <taxon>Bacteria</taxon>
        <taxon>Bacillati</taxon>
        <taxon>Actinomycetota</taxon>
        <taxon>Actinomycetes</taxon>
        <taxon>Micromonosporales</taxon>
        <taxon>Micromonosporaceae</taxon>
        <taxon>Actinoplanes</taxon>
    </lineage>
</organism>
<dbReference type="PANTHER" id="PTHR43884:SF12">
    <property type="entry name" value="ISOVALERYL-COA DEHYDROGENASE, MITOCHONDRIAL-RELATED"/>
    <property type="match status" value="1"/>
</dbReference>
<dbReference type="AlphaFoldDB" id="A0A239HGS7"/>
<dbReference type="InterPro" id="IPR006089">
    <property type="entry name" value="Acyl-CoA_DH_CS"/>
</dbReference>
<dbReference type="InterPro" id="IPR006091">
    <property type="entry name" value="Acyl-CoA_Oxase/DH_mid-dom"/>
</dbReference>